<dbReference type="InterPro" id="IPR031621">
    <property type="entry name" value="HisKA_7TM"/>
</dbReference>
<gene>
    <name evidence="10" type="ORF">NDI89_03090</name>
</gene>
<dbReference type="GO" id="GO:0000155">
    <property type="term" value="F:phosphorelay sensor kinase activity"/>
    <property type="evidence" value="ECO:0007669"/>
    <property type="project" value="InterPro"/>
</dbReference>
<keyword evidence="6" id="KW-1133">Transmembrane helix</keyword>
<proteinExistence type="predicted"/>
<accession>A0A9Q4KZB7</accession>
<protein>
    <recommendedName>
        <fullName evidence="2">histidine kinase</fullName>
        <ecNumber evidence="2">2.7.13.3</ecNumber>
    </recommendedName>
</protein>
<dbReference type="InterPro" id="IPR000700">
    <property type="entry name" value="PAS-assoc_C"/>
</dbReference>
<dbReference type="Pfam" id="PF16927">
    <property type="entry name" value="HisKA_7TM"/>
    <property type="match status" value="1"/>
</dbReference>
<dbReference type="InterPro" id="IPR000014">
    <property type="entry name" value="PAS"/>
</dbReference>
<dbReference type="PANTHER" id="PTHR43711">
    <property type="entry name" value="TWO-COMPONENT HISTIDINE KINASE"/>
    <property type="match status" value="1"/>
</dbReference>
<keyword evidence="4" id="KW-0418">Kinase</keyword>
<evidence type="ECO:0000259" key="9">
    <source>
        <dbReference type="PROSITE" id="PS50113"/>
    </source>
</evidence>
<evidence type="ECO:0000256" key="4">
    <source>
        <dbReference type="ARBA" id="ARBA00022777"/>
    </source>
</evidence>
<dbReference type="PANTHER" id="PTHR43711:SF1">
    <property type="entry name" value="HISTIDINE KINASE 1"/>
    <property type="match status" value="1"/>
</dbReference>
<feature type="domain" description="Histidine kinase" evidence="7">
    <location>
        <begin position="488"/>
        <end position="681"/>
    </location>
</feature>
<dbReference type="CDD" id="cd00130">
    <property type="entry name" value="PAS"/>
    <property type="match status" value="2"/>
</dbReference>
<organism evidence="10 11">
    <name type="scientific">Natrinema salsiterrestre</name>
    <dbReference type="NCBI Taxonomy" id="2950540"/>
    <lineage>
        <taxon>Archaea</taxon>
        <taxon>Methanobacteriati</taxon>
        <taxon>Methanobacteriota</taxon>
        <taxon>Stenosarchaea group</taxon>
        <taxon>Halobacteria</taxon>
        <taxon>Halobacteriales</taxon>
        <taxon>Natrialbaceae</taxon>
        <taxon>Natrinema</taxon>
    </lineage>
</organism>
<evidence type="ECO:0000259" key="8">
    <source>
        <dbReference type="PROSITE" id="PS50112"/>
    </source>
</evidence>
<dbReference type="SMART" id="SM00388">
    <property type="entry name" value="HisKA"/>
    <property type="match status" value="1"/>
</dbReference>
<feature type="transmembrane region" description="Helical" evidence="6">
    <location>
        <begin position="42"/>
        <end position="61"/>
    </location>
</feature>
<dbReference type="RefSeq" id="WP_277520050.1">
    <property type="nucleotide sequence ID" value="NZ_JAMQOT010000001.1"/>
</dbReference>
<keyword evidence="6" id="KW-0472">Membrane</keyword>
<dbReference type="Proteomes" id="UP001154061">
    <property type="component" value="Unassembled WGS sequence"/>
</dbReference>
<feature type="transmembrane region" description="Helical" evidence="6">
    <location>
        <begin position="108"/>
        <end position="128"/>
    </location>
</feature>
<dbReference type="InterPro" id="IPR013656">
    <property type="entry name" value="PAS_4"/>
</dbReference>
<dbReference type="SUPFAM" id="SSF47384">
    <property type="entry name" value="Homodimeric domain of signal transducing histidine kinase"/>
    <property type="match status" value="1"/>
</dbReference>
<dbReference type="SUPFAM" id="SSF55874">
    <property type="entry name" value="ATPase domain of HSP90 chaperone/DNA topoisomerase II/histidine kinase"/>
    <property type="match status" value="1"/>
</dbReference>
<keyword evidence="3" id="KW-0808">Transferase</keyword>
<evidence type="ECO:0000259" key="7">
    <source>
        <dbReference type="PROSITE" id="PS50109"/>
    </source>
</evidence>
<sequence>MSSPLFQFTPYTVPFIVGAAVLLTLAGYSIRLGRANGFDKTLLAFTATMASSALWSLARAIQLSTPAIELKQAALGVLYLGYFGAAIGLLCFALAFTGRKHLVTRKTVLLLSIVPLIGTALASTNWYHGLLWTLEPDPVGDILYIDRSFQPLFLVFFLYNSASSIFATMMLVKYSFTSKELYRRQTLAVSLGALFPIVAGILYVLEAYPLLPRQVDLTPIAFAITGLCFGYAIFKFRFLDIVPIARDSVVENMRDGYVVLDTADRIVDLNPAAHTIFQRGDEIIGDHVDTVLPAVESLVAEHEHGSHVQTELTVTTDDDDRFLIATVSTLSKDENRIGRLLTLRDVTDRHAVQKRYQELIENATDIIFVLNPDGTVTFASPSITRLFGVSPESIVGEDAFEYIHDEDTQAAREAFDRALCNPDAQPRVEYRLPDAAGEWRVVDVVVRNLVENSYVEGIVLNARDITERKERERELQRTNDQLEQFASVISHDLRNPLNVASGHLEVVRETGSTDSLDEIEHSLDRMETMIEDVLTLARQGKSIGEPERLSLETVARDAWVHVDTRDAELVVDTDRTVDGDPDRLLHLFENLFRNAIEHGDGDLTVTVSLEDDGFAIADDGPGIPETQRESVFDFGYTTTDSGTGFGLAIVAQIADAHGWDVSVGESESGGARISVTVSDPLAVN</sequence>
<dbReference type="SMART" id="SM00091">
    <property type="entry name" value="PAS"/>
    <property type="match status" value="2"/>
</dbReference>
<feature type="domain" description="PAC" evidence="9">
    <location>
        <begin position="426"/>
        <end position="477"/>
    </location>
</feature>
<dbReference type="Pfam" id="PF00512">
    <property type="entry name" value="HisKA"/>
    <property type="match status" value="1"/>
</dbReference>
<dbReference type="NCBIfam" id="TIGR00229">
    <property type="entry name" value="sensory_box"/>
    <property type="match status" value="2"/>
</dbReference>
<dbReference type="InterPro" id="IPR036097">
    <property type="entry name" value="HisK_dim/P_sf"/>
</dbReference>
<dbReference type="Pfam" id="PF02518">
    <property type="entry name" value="HATPase_c"/>
    <property type="match status" value="1"/>
</dbReference>
<name>A0A9Q4KZB7_9EURY</name>
<dbReference type="InterPro" id="IPR003594">
    <property type="entry name" value="HATPase_dom"/>
</dbReference>
<feature type="domain" description="PAS" evidence="8">
    <location>
        <begin position="352"/>
        <end position="422"/>
    </location>
</feature>
<feature type="transmembrane region" description="Helical" evidence="6">
    <location>
        <begin position="217"/>
        <end position="234"/>
    </location>
</feature>
<dbReference type="PROSITE" id="PS50112">
    <property type="entry name" value="PAS"/>
    <property type="match status" value="1"/>
</dbReference>
<dbReference type="Pfam" id="PF08448">
    <property type="entry name" value="PAS_4"/>
    <property type="match status" value="2"/>
</dbReference>
<reference evidence="10" key="1">
    <citation type="submission" date="2022-06" db="EMBL/GenBank/DDBJ databases">
        <title>Natrinema sp. a new haloarchaeum isolate from saline soil.</title>
        <authorList>
            <person name="Strakova D."/>
            <person name="Galisteo C."/>
            <person name="Sanchez-Porro C."/>
            <person name="Ventosa A."/>
        </authorList>
    </citation>
    <scope>NUCLEOTIDE SEQUENCE</scope>
    <source>
        <strain evidence="10">S1CR25-10</strain>
    </source>
</reference>
<keyword evidence="11" id="KW-1185">Reference proteome</keyword>
<feature type="transmembrane region" description="Helical" evidence="6">
    <location>
        <begin position="148"/>
        <end position="174"/>
    </location>
</feature>
<keyword evidence="5" id="KW-0902">Two-component regulatory system</keyword>
<dbReference type="Gene3D" id="3.30.565.10">
    <property type="entry name" value="Histidine kinase-like ATPase, C-terminal domain"/>
    <property type="match status" value="1"/>
</dbReference>
<dbReference type="PROSITE" id="PS50109">
    <property type="entry name" value="HIS_KIN"/>
    <property type="match status" value="1"/>
</dbReference>
<evidence type="ECO:0000313" key="11">
    <source>
        <dbReference type="Proteomes" id="UP001154061"/>
    </source>
</evidence>
<dbReference type="SUPFAM" id="SSF55785">
    <property type="entry name" value="PYP-like sensor domain (PAS domain)"/>
    <property type="match status" value="2"/>
</dbReference>
<dbReference type="SMART" id="SM00387">
    <property type="entry name" value="HATPase_c"/>
    <property type="match status" value="1"/>
</dbReference>
<dbReference type="CDD" id="cd00075">
    <property type="entry name" value="HATPase"/>
    <property type="match status" value="1"/>
</dbReference>
<dbReference type="EC" id="2.7.13.3" evidence="2"/>
<feature type="transmembrane region" description="Helical" evidence="6">
    <location>
        <begin position="12"/>
        <end position="30"/>
    </location>
</feature>
<evidence type="ECO:0000256" key="6">
    <source>
        <dbReference type="SAM" id="Phobius"/>
    </source>
</evidence>
<dbReference type="InterPro" id="IPR005467">
    <property type="entry name" value="His_kinase_dom"/>
</dbReference>
<feature type="transmembrane region" description="Helical" evidence="6">
    <location>
        <begin position="186"/>
        <end position="205"/>
    </location>
</feature>
<evidence type="ECO:0000256" key="5">
    <source>
        <dbReference type="ARBA" id="ARBA00023012"/>
    </source>
</evidence>
<dbReference type="Gene3D" id="1.10.287.130">
    <property type="match status" value="1"/>
</dbReference>
<dbReference type="InterPro" id="IPR050736">
    <property type="entry name" value="Sensor_HK_Regulatory"/>
</dbReference>
<dbReference type="CDD" id="cd00082">
    <property type="entry name" value="HisKA"/>
    <property type="match status" value="1"/>
</dbReference>
<evidence type="ECO:0000256" key="1">
    <source>
        <dbReference type="ARBA" id="ARBA00000085"/>
    </source>
</evidence>
<keyword evidence="6" id="KW-0812">Transmembrane</keyword>
<dbReference type="InterPro" id="IPR036890">
    <property type="entry name" value="HATPase_C_sf"/>
</dbReference>
<dbReference type="InterPro" id="IPR003661">
    <property type="entry name" value="HisK_dim/P_dom"/>
</dbReference>
<comment type="catalytic activity">
    <reaction evidence="1">
        <text>ATP + protein L-histidine = ADP + protein N-phospho-L-histidine.</text>
        <dbReference type="EC" id="2.7.13.3"/>
    </reaction>
</comment>
<dbReference type="PROSITE" id="PS50113">
    <property type="entry name" value="PAC"/>
    <property type="match status" value="1"/>
</dbReference>
<evidence type="ECO:0000313" key="10">
    <source>
        <dbReference type="EMBL" id="MDF9744562.1"/>
    </source>
</evidence>
<dbReference type="AlphaFoldDB" id="A0A9Q4KZB7"/>
<comment type="caution">
    <text evidence="10">The sequence shown here is derived from an EMBL/GenBank/DDBJ whole genome shotgun (WGS) entry which is preliminary data.</text>
</comment>
<evidence type="ECO:0000256" key="3">
    <source>
        <dbReference type="ARBA" id="ARBA00022679"/>
    </source>
</evidence>
<dbReference type="InterPro" id="IPR035965">
    <property type="entry name" value="PAS-like_dom_sf"/>
</dbReference>
<evidence type="ECO:0000256" key="2">
    <source>
        <dbReference type="ARBA" id="ARBA00012438"/>
    </source>
</evidence>
<feature type="transmembrane region" description="Helical" evidence="6">
    <location>
        <begin position="73"/>
        <end position="96"/>
    </location>
</feature>
<dbReference type="EMBL" id="JAMQOT010000001">
    <property type="protein sequence ID" value="MDF9744562.1"/>
    <property type="molecule type" value="Genomic_DNA"/>
</dbReference>
<dbReference type="Gene3D" id="3.30.450.20">
    <property type="entry name" value="PAS domain"/>
    <property type="match status" value="2"/>
</dbReference>